<dbReference type="Gene3D" id="3.60.110.10">
    <property type="entry name" value="Carbon-nitrogen hydrolase"/>
    <property type="match status" value="1"/>
</dbReference>
<dbReference type="SUPFAM" id="SSF56317">
    <property type="entry name" value="Carbon-nitrogen hydrolase"/>
    <property type="match status" value="1"/>
</dbReference>
<dbReference type="EC" id="3.5.1.77" evidence="4"/>
<dbReference type="KEGG" id="smam:Mal15_17950"/>
<dbReference type="RefSeq" id="WP_147867391.1">
    <property type="nucleotide sequence ID" value="NZ_CP036264.1"/>
</dbReference>
<dbReference type="GO" id="GO:0047417">
    <property type="term" value="F:N-carbamoyl-D-amino acid hydrolase activity"/>
    <property type="evidence" value="ECO:0007669"/>
    <property type="project" value="UniProtKB-EC"/>
</dbReference>
<dbReference type="Proteomes" id="UP000321353">
    <property type="component" value="Chromosome"/>
</dbReference>
<keyword evidence="5" id="KW-1185">Reference proteome</keyword>
<dbReference type="Pfam" id="PF00795">
    <property type="entry name" value="CN_hydrolase"/>
    <property type="match status" value="1"/>
</dbReference>
<keyword evidence="1 4" id="KW-0378">Hydrolase</keyword>
<accession>A0A5B9M959</accession>
<protein>
    <submittedName>
        <fullName evidence="4">N-carbamoyl-D-amino acid hydrolase</fullName>
        <ecNumber evidence="4">3.5.1.77</ecNumber>
    </submittedName>
</protein>
<dbReference type="CDD" id="cd07197">
    <property type="entry name" value="nitrilase"/>
    <property type="match status" value="1"/>
</dbReference>
<feature type="chain" id="PRO_5023015217" evidence="2">
    <location>
        <begin position="22"/>
        <end position="312"/>
    </location>
</feature>
<dbReference type="InterPro" id="IPR003010">
    <property type="entry name" value="C-N_Hydrolase"/>
</dbReference>
<sequence precursor="true">MSRIHFLIGVCVFCLADAVVAQQASVPKPDSVKVAAVQVSGYDKGELPRDEFDPSGKLVPYIDRAGRDGAQLVVFPEYVLGHIEVPGPATKPISEAARNNSIYVIVGCWEESGDGTFANVALVFGRKGEIIGRYRKTHPAIDHFEGDDPWKRPPVGKSRRWMLEHDPEWVMQAGDDLPVFELDFGRVGIMTCYDGWFPEPPRVLSLRGAELIVWINGRRGTVEDFIVRSIMFQSHVAMVTSNQAYGGGTMIGDGRSQILAQSPPGQESYITATINMARVRHVRSTSRNFAQRRPDLYGELVRQDDTRSATAE</sequence>
<evidence type="ECO:0000259" key="3">
    <source>
        <dbReference type="PROSITE" id="PS50263"/>
    </source>
</evidence>
<dbReference type="EMBL" id="CP036264">
    <property type="protein sequence ID" value="QEF97751.1"/>
    <property type="molecule type" value="Genomic_DNA"/>
</dbReference>
<dbReference type="PANTHER" id="PTHR43674:SF2">
    <property type="entry name" value="BETA-UREIDOPROPIONASE"/>
    <property type="match status" value="1"/>
</dbReference>
<gene>
    <name evidence="4" type="ORF">Mal15_17950</name>
</gene>
<evidence type="ECO:0000313" key="5">
    <source>
        <dbReference type="Proteomes" id="UP000321353"/>
    </source>
</evidence>
<dbReference type="AlphaFoldDB" id="A0A5B9M959"/>
<evidence type="ECO:0000313" key="4">
    <source>
        <dbReference type="EMBL" id="QEF97751.1"/>
    </source>
</evidence>
<reference evidence="4 5" key="1">
    <citation type="submission" date="2019-02" db="EMBL/GenBank/DDBJ databases">
        <title>Planctomycetal bacteria perform biofilm scaping via a novel small molecule.</title>
        <authorList>
            <person name="Jeske O."/>
            <person name="Boedeker C."/>
            <person name="Wiegand S."/>
            <person name="Breitling P."/>
            <person name="Kallscheuer N."/>
            <person name="Jogler M."/>
            <person name="Rohde M."/>
            <person name="Petersen J."/>
            <person name="Medema M.H."/>
            <person name="Surup F."/>
            <person name="Jogler C."/>
        </authorList>
    </citation>
    <scope>NUCLEOTIDE SEQUENCE [LARGE SCALE GENOMIC DNA]</scope>
    <source>
        <strain evidence="4 5">Mal15</strain>
    </source>
</reference>
<dbReference type="PROSITE" id="PS50263">
    <property type="entry name" value="CN_HYDROLASE"/>
    <property type="match status" value="1"/>
</dbReference>
<dbReference type="PANTHER" id="PTHR43674">
    <property type="entry name" value="NITRILASE C965.09-RELATED"/>
    <property type="match status" value="1"/>
</dbReference>
<dbReference type="InterPro" id="IPR036526">
    <property type="entry name" value="C-N_Hydrolase_sf"/>
</dbReference>
<feature type="domain" description="CN hydrolase" evidence="3">
    <location>
        <begin position="32"/>
        <end position="276"/>
    </location>
</feature>
<organism evidence="4 5">
    <name type="scientific">Stieleria maiorica</name>
    <dbReference type="NCBI Taxonomy" id="2795974"/>
    <lineage>
        <taxon>Bacteria</taxon>
        <taxon>Pseudomonadati</taxon>
        <taxon>Planctomycetota</taxon>
        <taxon>Planctomycetia</taxon>
        <taxon>Pirellulales</taxon>
        <taxon>Pirellulaceae</taxon>
        <taxon>Stieleria</taxon>
    </lineage>
</organism>
<evidence type="ECO:0000256" key="1">
    <source>
        <dbReference type="ARBA" id="ARBA00022801"/>
    </source>
</evidence>
<feature type="signal peptide" evidence="2">
    <location>
        <begin position="1"/>
        <end position="21"/>
    </location>
</feature>
<name>A0A5B9M959_9BACT</name>
<dbReference type="InterPro" id="IPR050345">
    <property type="entry name" value="Aliph_Amidase/BUP"/>
</dbReference>
<evidence type="ECO:0000256" key="2">
    <source>
        <dbReference type="SAM" id="SignalP"/>
    </source>
</evidence>
<keyword evidence="2" id="KW-0732">Signal</keyword>
<proteinExistence type="predicted"/>